<comment type="caution">
    <text evidence="3">The sequence shown here is derived from an EMBL/GenBank/DDBJ whole genome shotgun (WGS) entry which is preliminary data.</text>
</comment>
<feature type="chain" id="PRO_5040833333" evidence="1">
    <location>
        <begin position="25"/>
        <end position="245"/>
    </location>
</feature>
<name>A0A9X1MKN4_9BACT</name>
<proteinExistence type="predicted"/>
<dbReference type="RefSeq" id="WP_230218421.1">
    <property type="nucleotide sequence ID" value="NZ_JAJKFT010000004.1"/>
</dbReference>
<dbReference type="GO" id="GO:0016787">
    <property type="term" value="F:hydrolase activity"/>
    <property type="evidence" value="ECO:0007669"/>
    <property type="project" value="InterPro"/>
</dbReference>
<evidence type="ECO:0000313" key="4">
    <source>
        <dbReference type="Proteomes" id="UP001139103"/>
    </source>
</evidence>
<dbReference type="EMBL" id="JAJKFT010000004">
    <property type="protein sequence ID" value="MCC9628913.1"/>
    <property type="molecule type" value="Genomic_DNA"/>
</dbReference>
<dbReference type="Gene3D" id="2.60.120.560">
    <property type="entry name" value="Exo-inulinase, domain 1"/>
    <property type="match status" value="1"/>
</dbReference>
<keyword evidence="1" id="KW-0732">Signal</keyword>
<evidence type="ECO:0000313" key="3">
    <source>
        <dbReference type="EMBL" id="MCC9628913.1"/>
    </source>
</evidence>
<dbReference type="InterPro" id="IPR010496">
    <property type="entry name" value="AL/BT2_dom"/>
</dbReference>
<dbReference type="Pfam" id="PF06439">
    <property type="entry name" value="3keto-disac_hyd"/>
    <property type="match status" value="1"/>
</dbReference>
<evidence type="ECO:0000256" key="1">
    <source>
        <dbReference type="SAM" id="SignalP"/>
    </source>
</evidence>
<accession>A0A9X1MKN4</accession>
<keyword evidence="4" id="KW-1185">Reference proteome</keyword>
<evidence type="ECO:0000259" key="2">
    <source>
        <dbReference type="Pfam" id="PF06439"/>
    </source>
</evidence>
<dbReference type="Proteomes" id="UP001139103">
    <property type="component" value="Unassembled WGS sequence"/>
</dbReference>
<sequence>MLKRSPLLLFACLSIGFSISIASAQESQSDEAGVLLFEDDFNRDETTPGKEEIGNGWTSNSAWRAKGHQQVDLVDGAMQVTRHPEADHGVAIFHDVAFQDGAVELKFKLGPGDDLGIDFVDRELKTVHAGHLCVARIMLKGITLTDSKTGQMDLKIRERRLSGEKSPELNKLLQTKRANFPLKLEADKWYTLKVVVAGDVMKATLDGKPVGEFQSEGIAHPTKRMITLAVNKSAAVDDVKVWKLK</sequence>
<dbReference type="AlphaFoldDB" id="A0A9X1MKN4"/>
<feature type="signal peptide" evidence="1">
    <location>
        <begin position="1"/>
        <end position="24"/>
    </location>
</feature>
<organism evidence="3 4">
    <name type="scientific">Blastopirellula sediminis</name>
    <dbReference type="NCBI Taxonomy" id="2894196"/>
    <lineage>
        <taxon>Bacteria</taxon>
        <taxon>Pseudomonadati</taxon>
        <taxon>Planctomycetota</taxon>
        <taxon>Planctomycetia</taxon>
        <taxon>Pirellulales</taxon>
        <taxon>Pirellulaceae</taxon>
        <taxon>Blastopirellula</taxon>
    </lineage>
</organism>
<reference evidence="3" key="1">
    <citation type="submission" date="2021-11" db="EMBL/GenBank/DDBJ databases">
        <title>Genome sequence.</title>
        <authorList>
            <person name="Sun Q."/>
        </authorList>
    </citation>
    <scope>NUCLEOTIDE SEQUENCE</scope>
    <source>
        <strain evidence="3">JC732</strain>
    </source>
</reference>
<gene>
    <name evidence="3" type="ORF">LOC68_10925</name>
</gene>
<feature type="domain" description="3-keto-alpha-glucoside-1,2-lyase/3-keto-2-hydroxy-glucal hydratase" evidence="2">
    <location>
        <begin position="55"/>
        <end position="230"/>
    </location>
</feature>
<protein>
    <submittedName>
        <fullName evidence="3">DUF1080 domain-containing protein</fullName>
    </submittedName>
</protein>